<evidence type="ECO:0000313" key="2">
    <source>
        <dbReference type="EMBL" id="PTB80038.1"/>
    </source>
</evidence>
<dbReference type="Proteomes" id="UP000240760">
    <property type="component" value="Unassembled WGS sequence"/>
</dbReference>
<evidence type="ECO:0000256" key="1">
    <source>
        <dbReference type="SAM" id="MobiDB-lite"/>
    </source>
</evidence>
<dbReference type="OrthoDB" id="5332316at2759"/>
<keyword evidence="3" id="KW-1185">Reference proteome</keyword>
<feature type="compositionally biased region" description="Basic and acidic residues" evidence="1">
    <location>
        <begin position="62"/>
        <end position="71"/>
    </location>
</feature>
<proteinExistence type="predicted"/>
<evidence type="ECO:0000313" key="3">
    <source>
        <dbReference type="Proteomes" id="UP000240760"/>
    </source>
</evidence>
<dbReference type="EMBL" id="KZ679127">
    <property type="protein sequence ID" value="PTB80038.1"/>
    <property type="molecule type" value="Genomic_DNA"/>
</dbReference>
<reference evidence="2 3" key="1">
    <citation type="submission" date="2016-07" db="EMBL/GenBank/DDBJ databases">
        <title>Multiple horizontal gene transfer events from other fungi enriched the ability of initially mycotrophic Trichoderma (Ascomycota) to feed on dead plant biomass.</title>
        <authorList>
            <consortium name="DOE Joint Genome Institute"/>
            <person name="Aerts A."/>
            <person name="Atanasova L."/>
            <person name="Chenthamara K."/>
            <person name="Zhang J."/>
            <person name="Grujic M."/>
            <person name="Henrissat B."/>
            <person name="Kuo A."/>
            <person name="Salamov A."/>
            <person name="Lipzen A."/>
            <person name="Labutti K."/>
            <person name="Barry K."/>
            <person name="Miao Y."/>
            <person name="Rahimi M.J."/>
            <person name="Shen Q."/>
            <person name="Grigoriev I.V."/>
            <person name="Kubicek C.P."/>
            <person name="Druzhinina I.S."/>
        </authorList>
    </citation>
    <scope>NUCLEOTIDE SEQUENCE [LARGE SCALE GENOMIC DNA]</scope>
    <source>
        <strain evidence="2 3">ATCC 18648</strain>
    </source>
</reference>
<organism evidence="2 3">
    <name type="scientific">Trichoderma longibrachiatum ATCC 18648</name>
    <dbReference type="NCBI Taxonomy" id="983965"/>
    <lineage>
        <taxon>Eukaryota</taxon>
        <taxon>Fungi</taxon>
        <taxon>Dikarya</taxon>
        <taxon>Ascomycota</taxon>
        <taxon>Pezizomycotina</taxon>
        <taxon>Sordariomycetes</taxon>
        <taxon>Hypocreomycetidae</taxon>
        <taxon>Hypocreales</taxon>
        <taxon>Hypocreaceae</taxon>
        <taxon>Trichoderma</taxon>
    </lineage>
</organism>
<feature type="region of interest" description="Disordered" evidence="1">
    <location>
        <begin position="18"/>
        <end position="129"/>
    </location>
</feature>
<protein>
    <recommendedName>
        <fullName evidence="4">RRM domain-containing protein</fullName>
    </recommendedName>
</protein>
<dbReference type="AlphaFoldDB" id="A0A2T4CER6"/>
<accession>A0A2T4CER6</accession>
<feature type="compositionally biased region" description="Polar residues" evidence="1">
    <location>
        <begin position="94"/>
        <end position="103"/>
    </location>
</feature>
<sequence length="495" mass="54766">MICPRWTPRATAALANLGGSSRQASCRHIRIPRKGEESGPRRWYSTTEGGNEDGISGPPSRQDSRPSDRTHRASSRSTAASIEEQTPHRLPQHQPKTAATRTANAAGPRRHWTDKKDAGGAGDAAGETTNTAYQMWPLLKRRERAGKHGDERVANAAFAIPKPIFSPRRNIQNPKGTSDSSGFMLVIDGLSPNLSATDFYRIAPNDFSNWRSAIKKVQQQRKPDTLEPLGRYWVTFSTGEAAVSYRDRLIRLHRLNGFKLRSTSGLWESSVPPSLKVSLASPPAALAAAAAAAGVVDGTSDGAQPDQPGTESVVELANSFTLAPGSQAEIPIHRQRVTVRRPWAKRLAGLVESLGFGERPPVLMVDVYPPTLTAERLHQFISRDGYNRALRWKVSVPQHLQKSYSEQGSPEMHAKGARKNGEMDEKDEVASGRQKSASLKSKDREAWETVRGRFVLACADEEEARRFQQSWNQRALTTLRPEPVRYIVRTSIIHW</sequence>
<gene>
    <name evidence="2" type="ORF">M440DRAFT_1325622</name>
</gene>
<feature type="region of interest" description="Disordered" evidence="1">
    <location>
        <begin position="402"/>
        <end position="441"/>
    </location>
</feature>
<name>A0A2T4CER6_TRILO</name>
<evidence type="ECO:0008006" key="4">
    <source>
        <dbReference type="Google" id="ProtNLM"/>
    </source>
</evidence>